<name>A0A0S4JP04_BODSA</name>
<feature type="transmembrane region" description="Helical" evidence="1">
    <location>
        <begin position="20"/>
        <end position="39"/>
    </location>
</feature>
<dbReference type="Proteomes" id="UP000051952">
    <property type="component" value="Unassembled WGS sequence"/>
</dbReference>
<proteinExistence type="predicted"/>
<accession>A0A0S4JP04</accession>
<evidence type="ECO:0000313" key="3">
    <source>
        <dbReference type="Proteomes" id="UP000051952"/>
    </source>
</evidence>
<dbReference type="VEuPathDB" id="TriTrypDB:BSAL_41735"/>
<organism evidence="2 3">
    <name type="scientific">Bodo saltans</name>
    <name type="common">Flagellated protozoan</name>
    <dbReference type="NCBI Taxonomy" id="75058"/>
    <lineage>
        <taxon>Eukaryota</taxon>
        <taxon>Discoba</taxon>
        <taxon>Euglenozoa</taxon>
        <taxon>Kinetoplastea</taxon>
        <taxon>Metakinetoplastina</taxon>
        <taxon>Eubodonida</taxon>
        <taxon>Bodonidae</taxon>
        <taxon>Bodo</taxon>
    </lineage>
</organism>
<keyword evidence="1" id="KW-1133">Transmembrane helix</keyword>
<dbReference type="EMBL" id="CYKH01002135">
    <property type="protein sequence ID" value="CUG93278.1"/>
    <property type="molecule type" value="Genomic_DNA"/>
</dbReference>
<evidence type="ECO:0000313" key="2">
    <source>
        <dbReference type="EMBL" id="CUG93278.1"/>
    </source>
</evidence>
<protein>
    <submittedName>
        <fullName evidence="2">Membrane-associated protein, putative</fullName>
    </submittedName>
</protein>
<keyword evidence="3" id="KW-1185">Reference proteome</keyword>
<dbReference type="SUPFAM" id="SSF53822">
    <property type="entry name" value="Periplasmic binding protein-like I"/>
    <property type="match status" value="1"/>
</dbReference>
<dbReference type="AlphaFoldDB" id="A0A0S4JP04"/>
<reference evidence="3" key="1">
    <citation type="submission" date="2015-09" db="EMBL/GenBank/DDBJ databases">
        <authorList>
            <consortium name="Pathogen Informatics"/>
        </authorList>
    </citation>
    <scope>NUCLEOTIDE SEQUENCE [LARGE SCALE GENOMIC DNA]</scope>
    <source>
        <strain evidence="3">Lake Konstanz</strain>
    </source>
</reference>
<sequence>MTRKLTTIGGPPCRNPTEAFVLVVFSIALLLMCTVDAALERPPTIKFGMTHNMEDQFLVFDGTQMYAGAQAAMKEINEAGVIDGITLEMEHVPPGPLLSAVVTPTMVNFTNDPQYFGSILSDWGTSSYLADVIKTEHNSTYPMIAARQLMDSAFRNDSRFDLSLRQPPSTEFLMMLHHALNMDDIRCTSFAVLTQSFFETGVVVPTLSRLGFSSVSIDLRVNAFALPNTTQVLDAWFAGNNNTGYFTPSCGLFFCLGDDARAIIEAMYTDPRFDMPRMAFYGASLTSEGQWNSTLHGTAPYTRFHFVTNFPDPNSAINPLAINFRSSLANYLATVNMSSVPAAMKQIPFASIPTFPALEGYLAVKWIANVLAAMPSINRTLFLDAVYNRKMFWVNDVTIGPMTDRCLVDSTTDLTCFCNAGMAMLQIVQVSNLTGFPIPDEGDDSVTTLSYPLNQCFLQPDELRAPIAFELWYPQVTNAAGQQVFVNVQRIMSTLSIQYNDALSTPRVMFSATLMNELVPFHANESNAAYEKRVYMRHRPTIAFGSLWTEVTEPVINVITLPTTLYEDAPLTAATQYSRYSWMLKPTLADLVHGVVLYLEALFSDGGERQGRTPLVFVVSDTAQGLSVAVRSVNTVQWPVSGGGELLNASSYHVMRAQMSAAMDVAAGGQDVVLVVCSLTSAAIVNAVQAAAELSQQYEGTTAAQNVWDHFILAIPTDQNYVYNAKFAMLNTSAVPHFPILFGSYMYAFWEPDNAQRQSVMELLDTTSSAVVESLGFHAGMTLFQLFTTAVEGVTTAIPTSTDLLDFIYQSSFLTANGVVIGPIYDANCSADVIAANSVNRKCQCFKIIRTINVYDFRDWAMNTATHNPKFHWTMSTCGVEYSPLIVPTTLNVG</sequence>
<gene>
    <name evidence="2" type="ORF">BSAL_41735</name>
</gene>
<feature type="non-terminal residue" evidence="2">
    <location>
        <position position="894"/>
    </location>
</feature>
<keyword evidence="1" id="KW-0812">Transmembrane</keyword>
<dbReference type="InterPro" id="IPR028082">
    <property type="entry name" value="Peripla_BP_I"/>
</dbReference>
<keyword evidence="1" id="KW-0472">Membrane</keyword>
<evidence type="ECO:0000256" key="1">
    <source>
        <dbReference type="SAM" id="Phobius"/>
    </source>
</evidence>